<evidence type="ECO:0000313" key="11">
    <source>
        <dbReference type="Proteomes" id="UP000037043"/>
    </source>
</evidence>
<evidence type="ECO:0000256" key="6">
    <source>
        <dbReference type="ARBA" id="ARBA00022989"/>
    </source>
</evidence>
<name>A0A0L6Z7N0_9CLOT</name>
<keyword evidence="5 8" id="KW-0812">Transmembrane</keyword>
<evidence type="ECO:0000256" key="5">
    <source>
        <dbReference type="ARBA" id="ARBA00022692"/>
    </source>
</evidence>
<dbReference type="EMBL" id="LHUR01000031">
    <property type="protein sequence ID" value="KOA18975.1"/>
    <property type="molecule type" value="Genomic_DNA"/>
</dbReference>
<dbReference type="GO" id="GO:0009103">
    <property type="term" value="P:lipopolysaccharide biosynthetic process"/>
    <property type="evidence" value="ECO:0007669"/>
    <property type="project" value="UniProtKB-ARBA"/>
</dbReference>
<keyword evidence="4 10" id="KW-0808">Transferase</keyword>
<dbReference type="InterPro" id="IPR050297">
    <property type="entry name" value="LipidA_mod_glycosyltrf_83"/>
</dbReference>
<accession>A0A0L6Z7N0</accession>
<dbReference type="RefSeq" id="WP_052222197.1">
    <property type="nucleotide sequence ID" value="NZ_LHUR01000031.1"/>
</dbReference>
<dbReference type="InterPro" id="IPR038731">
    <property type="entry name" value="RgtA/B/C-like"/>
</dbReference>
<evidence type="ECO:0000256" key="2">
    <source>
        <dbReference type="ARBA" id="ARBA00022475"/>
    </source>
</evidence>
<evidence type="ECO:0000256" key="4">
    <source>
        <dbReference type="ARBA" id="ARBA00022679"/>
    </source>
</evidence>
<keyword evidence="7 8" id="KW-0472">Membrane</keyword>
<dbReference type="PANTHER" id="PTHR33908">
    <property type="entry name" value="MANNOSYLTRANSFERASE YKCB-RELATED"/>
    <property type="match status" value="1"/>
</dbReference>
<dbReference type="Pfam" id="PF13231">
    <property type="entry name" value="PMT_2"/>
    <property type="match status" value="1"/>
</dbReference>
<dbReference type="AlphaFoldDB" id="A0A0L6Z7N0"/>
<evidence type="ECO:0000256" key="3">
    <source>
        <dbReference type="ARBA" id="ARBA00022676"/>
    </source>
</evidence>
<feature type="transmembrane region" description="Helical" evidence="8">
    <location>
        <begin position="149"/>
        <end position="165"/>
    </location>
</feature>
<evidence type="ECO:0000256" key="1">
    <source>
        <dbReference type="ARBA" id="ARBA00004651"/>
    </source>
</evidence>
<dbReference type="Proteomes" id="UP000037043">
    <property type="component" value="Unassembled WGS sequence"/>
</dbReference>
<protein>
    <submittedName>
        <fullName evidence="10">Dolichyl-phosphate-mannose-protein mannosyltransferase</fullName>
    </submittedName>
</protein>
<comment type="caution">
    <text evidence="10">The sequence shown here is derived from an EMBL/GenBank/DDBJ whole genome shotgun (WGS) entry which is preliminary data.</text>
</comment>
<dbReference type="STRING" id="36844.SAMN04488501_10938"/>
<evidence type="ECO:0000256" key="7">
    <source>
        <dbReference type="ARBA" id="ARBA00023136"/>
    </source>
</evidence>
<keyword evidence="11" id="KW-1185">Reference proteome</keyword>
<dbReference type="PATRIC" id="fig|1121318.3.peg.2728"/>
<comment type="subcellular location">
    <subcellularLocation>
        <location evidence="1">Cell membrane</location>
        <topology evidence="1">Multi-pass membrane protein</topology>
    </subcellularLocation>
</comment>
<evidence type="ECO:0000313" key="10">
    <source>
        <dbReference type="EMBL" id="KOA18975.1"/>
    </source>
</evidence>
<gene>
    <name evidence="10" type="ORF">CLHOM_27150</name>
</gene>
<feature type="transmembrane region" description="Helical" evidence="8">
    <location>
        <begin position="189"/>
        <end position="206"/>
    </location>
</feature>
<feature type="transmembrane region" description="Helical" evidence="8">
    <location>
        <begin position="17"/>
        <end position="38"/>
    </location>
</feature>
<sequence length="547" mass="64187">MINIICKYINKIKKDKFLIIFIILYIAVNILFLTKFPFVHSDESWTSGLSRNIMESKSFSVTESFFDLYPRYPHAIKIIFQGLQIIFIKIIGYKVFSVRLISLLFSGVTLYFYYKICKYIFEDKEKANITVVLLSFDIQYIYASHFARQEIVILFFLVVGLYYFFSRRLSIEFRGEYTGASGGASGDRAGIKGDIVLGIIIGLSIGIHPNSFIIALTIALIYLYSIIFASKNLSFKNFISYGITVGIFALIFIGISISFNRDFFIDYFNYGKEFGVDYPIMTKLSTIKYFYYKLYEGISGTYYTPNIKLQFWIFGAAFVGTVLKLMKSIHKKNSIKAEKIIPIILAIIGINLGIILIGRFNQTSVVFQFPFFYLLIVYFINDAKLMYRRLIFTVLAVILLFNSVTSIIPYMDSSYDRYLNEISKAVKKDQVVLANLNCDYYFENGKLYDYRNLDFLKKNNMEFKDYIAKNKIEYIIYPEEMEVIYKEKPRWDGLYGSLSYYEDMNKFLKENCELVYQFEDKIYGMRIVRYINDRPWKIKIYKVKRTL</sequence>
<keyword evidence="6 8" id="KW-1133">Transmembrane helix</keyword>
<evidence type="ECO:0000256" key="8">
    <source>
        <dbReference type="SAM" id="Phobius"/>
    </source>
</evidence>
<proteinExistence type="predicted"/>
<evidence type="ECO:0000259" key="9">
    <source>
        <dbReference type="Pfam" id="PF13231"/>
    </source>
</evidence>
<reference evidence="11" key="1">
    <citation type="submission" date="2015-08" db="EMBL/GenBank/DDBJ databases">
        <title>Genome sequence of the strict anaerobe Clostridium homopropionicum LuHBu1 (DSM 5847T).</title>
        <authorList>
            <person name="Poehlein A."/>
            <person name="Beck M."/>
            <person name="Schiel-Bengelsdorf B."/>
            <person name="Bengelsdorf F.R."/>
            <person name="Daniel R."/>
            <person name="Duerre P."/>
        </authorList>
    </citation>
    <scope>NUCLEOTIDE SEQUENCE [LARGE SCALE GENOMIC DNA]</scope>
    <source>
        <strain evidence="11">DSM 5847</strain>
    </source>
</reference>
<feature type="transmembrane region" description="Helical" evidence="8">
    <location>
        <begin position="309"/>
        <end position="327"/>
    </location>
</feature>
<feature type="domain" description="Glycosyltransferase RgtA/B/C/D-like" evidence="9">
    <location>
        <begin position="84"/>
        <end position="165"/>
    </location>
</feature>
<feature type="transmembrane region" description="Helical" evidence="8">
    <location>
        <begin position="364"/>
        <end position="381"/>
    </location>
</feature>
<feature type="transmembrane region" description="Helical" evidence="8">
    <location>
        <begin position="96"/>
        <end position="114"/>
    </location>
</feature>
<dbReference type="PANTHER" id="PTHR33908:SF11">
    <property type="entry name" value="MEMBRANE PROTEIN"/>
    <property type="match status" value="1"/>
</dbReference>
<keyword evidence="3 10" id="KW-0328">Glycosyltransferase</keyword>
<feature type="transmembrane region" description="Helical" evidence="8">
    <location>
        <begin position="339"/>
        <end position="358"/>
    </location>
</feature>
<dbReference type="GO" id="GO:0016763">
    <property type="term" value="F:pentosyltransferase activity"/>
    <property type="evidence" value="ECO:0007669"/>
    <property type="project" value="TreeGrafter"/>
</dbReference>
<dbReference type="GO" id="GO:0005886">
    <property type="term" value="C:plasma membrane"/>
    <property type="evidence" value="ECO:0007669"/>
    <property type="project" value="UniProtKB-SubCell"/>
</dbReference>
<organism evidence="10 11">
    <name type="scientific">Clostridium homopropionicum DSM 5847</name>
    <dbReference type="NCBI Taxonomy" id="1121318"/>
    <lineage>
        <taxon>Bacteria</taxon>
        <taxon>Bacillati</taxon>
        <taxon>Bacillota</taxon>
        <taxon>Clostridia</taxon>
        <taxon>Eubacteriales</taxon>
        <taxon>Clostridiaceae</taxon>
        <taxon>Clostridium</taxon>
    </lineage>
</organism>
<feature type="transmembrane region" description="Helical" evidence="8">
    <location>
        <begin position="238"/>
        <end position="259"/>
    </location>
</feature>
<feature type="transmembrane region" description="Helical" evidence="8">
    <location>
        <begin position="390"/>
        <end position="411"/>
    </location>
</feature>
<keyword evidence="2" id="KW-1003">Cell membrane</keyword>